<reference evidence="1 2" key="1">
    <citation type="submission" date="2022-03" db="EMBL/GenBank/DDBJ databases">
        <title>Isotopic signatures of nitrous oxide derived from detoxification processes.</title>
        <authorList>
            <person name="Behrendt U."/>
            <person name="Buchen C."/>
            <person name="Well R."/>
            <person name="Ulrich A."/>
            <person name="Rohe L."/>
            <person name="Kolb S."/>
            <person name="Schloter M."/>
            <person name="Horn M.A."/>
            <person name="Augustin J."/>
        </authorList>
    </citation>
    <scope>NUCLEOTIDE SEQUENCE [LARGE SCALE GENOMIC DNA]</scope>
    <source>
        <strain evidence="1 2">S4-C24</strain>
    </source>
</reference>
<dbReference type="Proteomes" id="UP000829069">
    <property type="component" value="Chromosome"/>
</dbReference>
<evidence type="ECO:0000313" key="2">
    <source>
        <dbReference type="Proteomes" id="UP000829069"/>
    </source>
</evidence>
<name>A0ABY3WIC5_9MICC</name>
<gene>
    <name evidence="1" type="ORF">MNQ99_08860</name>
</gene>
<dbReference type="EMBL" id="CP093326">
    <property type="protein sequence ID" value="UNK47419.1"/>
    <property type="molecule type" value="Genomic_DNA"/>
</dbReference>
<keyword evidence="2" id="KW-1185">Reference proteome</keyword>
<sequence length="73" mass="7622">MSRRDLVEESTLLAATQHNVFNPEAPLVMPLDVETGEDNAGAAAGPGAPAEEAAGDEAIDAWLRFRPSTTSGE</sequence>
<dbReference type="RefSeq" id="WP_241915162.1">
    <property type="nucleotide sequence ID" value="NZ_CP093326.1"/>
</dbReference>
<accession>A0ABY3WIC5</accession>
<proteinExistence type="predicted"/>
<organism evidence="1 2">
    <name type="scientific">Arthrobacter sulfonylureivorans</name>
    <dbReference type="NCBI Taxonomy" id="2486855"/>
    <lineage>
        <taxon>Bacteria</taxon>
        <taxon>Bacillati</taxon>
        <taxon>Actinomycetota</taxon>
        <taxon>Actinomycetes</taxon>
        <taxon>Micrococcales</taxon>
        <taxon>Micrococcaceae</taxon>
        <taxon>Arthrobacter</taxon>
    </lineage>
</organism>
<evidence type="ECO:0000313" key="1">
    <source>
        <dbReference type="EMBL" id="UNK47419.1"/>
    </source>
</evidence>
<protein>
    <submittedName>
        <fullName evidence="1">Uncharacterized protein</fullName>
    </submittedName>
</protein>